<reference evidence="3" key="1">
    <citation type="submission" date="2021-01" db="EMBL/GenBank/DDBJ databases">
        <title>Phytophthora aleatoria, a newly-described species from Pinus radiata is distinct from Phytophthora cactorum isolates based on comparative genomics.</title>
        <authorList>
            <person name="Mcdougal R."/>
            <person name="Panda P."/>
            <person name="Williams N."/>
            <person name="Studholme D.J."/>
        </authorList>
    </citation>
    <scope>NUCLEOTIDE SEQUENCE</scope>
    <source>
        <strain evidence="3">NZFS 4037</strain>
    </source>
</reference>
<dbReference type="Proteomes" id="UP000709295">
    <property type="component" value="Unassembled WGS sequence"/>
</dbReference>
<name>A0A8J5IFL5_9STRA</name>
<evidence type="ECO:0000256" key="2">
    <source>
        <dbReference type="SAM" id="MobiDB-lite"/>
    </source>
</evidence>
<sequence>MKVSALVSPSTTDPDLDTALPDLSTTPSTDESALRKRSESVMAEESSAPSPRLEPKTTPALTDKQAIRREQCRANQARYRNKQLNRRRELQQQNQRLEEEIQGLKLKQRSIRFERRTNQSPWTIIGEVFRLLEDGFRSPWRLASMEEMMKHAETRQRFEFLQKSFVHDVVMGELRGINALMDQWRRYSLYFEEPHLELKKVESVTMGVVSAVATLSVSITEFTVMCVFPHLKIPKGGRGKVSVLDKKLDGQRLDCNCSVTFLFDEASGRVIRLEPNIDLVSPLLRLLGRLNDVSVVLGQALITSECAVGDLPDRSRSGRD</sequence>
<feature type="coiled-coil region" evidence="1">
    <location>
        <begin position="67"/>
        <end position="114"/>
    </location>
</feature>
<dbReference type="AlphaFoldDB" id="A0A8J5IFL5"/>
<keyword evidence="4" id="KW-1185">Reference proteome</keyword>
<protein>
    <recommendedName>
        <fullName evidence="5">Bzip transcription factor</fullName>
    </recommendedName>
</protein>
<feature type="compositionally biased region" description="Low complexity" evidence="2">
    <location>
        <begin position="8"/>
        <end position="27"/>
    </location>
</feature>
<evidence type="ECO:0000313" key="4">
    <source>
        <dbReference type="Proteomes" id="UP000709295"/>
    </source>
</evidence>
<dbReference type="CDD" id="cd14686">
    <property type="entry name" value="bZIP"/>
    <property type="match status" value="1"/>
</dbReference>
<evidence type="ECO:0000256" key="1">
    <source>
        <dbReference type="SAM" id="Coils"/>
    </source>
</evidence>
<feature type="region of interest" description="Disordered" evidence="2">
    <location>
        <begin position="1"/>
        <end position="65"/>
    </location>
</feature>
<keyword evidence="1" id="KW-0175">Coiled coil</keyword>
<evidence type="ECO:0008006" key="5">
    <source>
        <dbReference type="Google" id="ProtNLM"/>
    </source>
</evidence>
<gene>
    <name evidence="3" type="ORF">JG688_00009840</name>
</gene>
<organism evidence="3 4">
    <name type="scientific">Phytophthora aleatoria</name>
    <dbReference type="NCBI Taxonomy" id="2496075"/>
    <lineage>
        <taxon>Eukaryota</taxon>
        <taxon>Sar</taxon>
        <taxon>Stramenopiles</taxon>
        <taxon>Oomycota</taxon>
        <taxon>Peronosporomycetes</taxon>
        <taxon>Peronosporales</taxon>
        <taxon>Peronosporaceae</taxon>
        <taxon>Phytophthora</taxon>
    </lineage>
</organism>
<dbReference type="EMBL" id="JAENGY010000586">
    <property type="protein sequence ID" value="KAG6959970.1"/>
    <property type="molecule type" value="Genomic_DNA"/>
</dbReference>
<proteinExistence type="predicted"/>
<accession>A0A8J5IFL5</accession>
<comment type="caution">
    <text evidence="3">The sequence shown here is derived from an EMBL/GenBank/DDBJ whole genome shotgun (WGS) entry which is preliminary data.</text>
</comment>
<evidence type="ECO:0000313" key="3">
    <source>
        <dbReference type="EMBL" id="KAG6959970.1"/>
    </source>
</evidence>